<keyword evidence="4" id="KW-1185">Reference proteome</keyword>
<evidence type="ECO:0000256" key="2">
    <source>
        <dbReference type="SAM" id="Phobius"/>
    </source>
</evidence>
<accession>A0ABS1PDQ9</accession>
<feature type="compositionally biased region" description="Low complexity" evidence="1">
    <location>
        <begin position="87"/>
        <end position="111"/>
    </location>
</feature>
<evidence type="ECO:0000313" key="3">
    <source>
        <dbReference type="EMBL" id="MBL1110170.1"/>
    </source>
</evidence>
<dbReference type="CDD" id="cd00093">
    <property type="entry name" value="HTH_XRE"/>
    <property type="match status" value="1"/>
</dbReference>
<dbReference type="RefSeq" id="WP_201826973.1">
    <property type="nucleotide sequence ID" value="NZ_JAERRH010000030.1"/>
</dbReference>
<reference evidence="3 4" key="1">
    <citation type="submission" date="2021-01" db="EMBL/GenBank/DDBJ databases">
        <title>WGS of actinomycetes isolated from Thailand.</title>
        <authorList>
            <person name="Thawai C."/>
        </authorList>
    </citation>
    <scope>NUCLEOTIDE SEQUENCE [LARGE SCALE GENOMIC DNA]</scope>
    <source>
        <strain evidence="3 4">CH5-8</strain>
    </source>
</reference>
<gene>
    <name evidence="3" type="ORF">JK361_37405</name>
</gene>
<dbReference type="EMBL" id="JAERRH010000030">
    <property type="protein sequence ID" value="MBL1110170.1"/>
    <property type="molecule type" value="Genomic_DNA"/>
</dbReference>
<keyword evidence="2" id="KW-0472">Membrane</keyword>
<comment type="caution">
    <text evidence="3">The sequence shown here is derived from an EMBL/GenBank/DDBJ whole genome shotgun (WGS) entry which is preliminary data.</text>
</comment>
<dbReference type="Pfam" id="PF10901">
    <property type="entry name" value="DUF2690"/>
    <property type="match status" value="1"/>
</dbReference>
<dbReference type="SUPFAM" id="SSF47413">
    <property type="entry name" value="lambda repressor-like DNA-binding domains"/>
    <property type="match status" value="1"/>
</dbReference>
<feature type="compositionally biased region" description="Pro residues" evidence="1">
    <location>
        <begin position="291"/>
        <end position="303"/>
    </location>
</feature>
<dbReference type="InterPro" id="IPR021224">
    <property type="entry name" value="DUF2690"/>
</dbReference>
<organism evidence="3 4">
    <name type="scientific">Streptomyces musisoli</name>
    <dbReference type="NCBI Taxonomy" id="2802280"/>
    <lineage>
        <taxon>Bacteria</taxon>
        <taxon>Bacillati</taxon>
        <taxon>Actinomycetota</taxon>
        <taxon>Actinomycetes</taxon>
        <taxon>Kitasatosporales</taxon>
        <taxon>Streptomycetaceae</taxon>
        <taxon>Streptomyces</taxon>
    </lineage>
</organism>
<proteinExistence type="predicted"/>
<sequence length="303" mass="32153">MTDWKPLPDDLASDVRQLVTELRTLKIRSGVSLAALAERTPYSKSSWERYLNGKTLPPRQAVTILGKLSDAEPARLEALWELANAAAHDQQAGGGRPAQRAPQPATPADATEVASAPSDEGRRRRRDARLLWTAALLLALLLVGTAVVLVNRDSSAGTARAAISATEPGTRQVDVNCFADSCAGKDPKEAGCGGDAWTAALTKVQQVYVELRYSDACRAAWARISWGRPGDIARIVGPRHSVHQNKVHYDTDTYSAMLAAPTPSAVKACAVLTSGRHGCTGPGGDQRLTEPPNPPAPTLSPTG</sequence>
<feature type="region of interest" description="Disordered" evidence="1">
    <location>
        <begin position="280"/>
        <end position="303"/>
    </location>
</feature>
<dbReference type="Proteomes" id="UP000621386">
    <property type="component" value="Unassembled WGS sequence"/>
</dbReference>
<dbReference type="Pfam" id="PF13560">
    <property type="entry name" value="HTH_31"/>
    <property type="match status" value="1"/>
</dbReference>
<evidence type="ECO:0000256" key="1">
    <source>
        <dbReference type="SAM" id="MobiDB-lite"/>
    </source>
</evidence>
<feature type="transmembrane region" description="Helical" evidence="2">
    <location>
        <begin position="130"/>
        <end position="150"/>
    </location>
</feature>
<evidence type="ECO:0000313" key="4">
    <source>
        <dbReference type="Proteomes" id="UP000621386"/>
    </source>
</evidence>
<protein>
    <submittedName>
        <fullName evidence="3">DUF2690 domain-containing protein</fullName>
    </submittedName>
</protein>
<dbReference type="InterPro" id="IPR001387">
    <property type="entry name" value="Cro/C1-type_HTH"/>
</dbReference>
<feature type="region of interest" description="Disordered" evidence="1">
    <location>
        <begin position="87"/>
        <end position="124"/>
    </location>
</feature>
<name>A0ABS1PDQ9_9ACTN</name>
<keyword evidence="2" id="KW-0812">Transmembrane</keyword>
<dbReference type="InterPro" id="IPR010982">
    <property type="entry name" value="Lambda_DNA-bd_dom_sf"/>
</dbReference>
<keyword evidence="2" id="KW-1133">Transmembrane helix</keyword>